<sequence>MQFQSDSDLFVIFTLVGFSVTYISAAINYKVGVLLMNNATEPFDIRRVGPALTIAFEVARRDYGVNFDVRYNTYTGHCPKQATI</sequence>
<keyword evidence="2" id="KW-1185">Reference proteome</keyword>
<accession>A0ABD3VGM9</accession>
<evidence type="ECO:0000313" key="1">
    <source>
        <dbReference type="EMBL" id="KAL3859687.1"/>
    </source>
</evidence>
<gene>
    <name evidence="1" type="ORF">ACJMK2_009894</name>
</gene>
<evidence type="ECO:0000313" key="2">
    <source>
        <dbReference type="Proteomes" id="UP001634394"/>
    </source>
</evidence>
<name>A0ABD3VGM9_SINWO</name>
<dbReference type="AlphaFoldDB" id="A0ABD3VGM9"/>
<dbReference type="EMBL" id="JBJQND010000012">
    <property type="protein sequence ID" value="KAL3859687.1"/>
    <property type="molecule type" value="Genomic_DNA"/>
</dbReference>
<organism evidence="1 2">
    <name type="scientific">Sinanodonta woodiana</name>
    <name type="common">Chinese pond mussel</name>
    <name type="synonym">Anodonta woodiana</name>
    <dbReference type="NCBI Taxonomy" id="1069815"/>
    <lineage>
        <taxon>Eukaryota</taxon>
        <taxon>Metazoa</taxon>
        <taxon>Spiralia</taxon>
        <taxon>Lophotrochozoa</taxon>
        <taxon>Mollusca</taxon>
        <taxon>Bivalvia</taxon>
        <taxon>Autobranchia</taxon>
        <taxon>Heteroconchia</taxon>
        <taxon>Palaeoheterodonta</taxon>
        <taxon>Unionida</taxon>
        <taxon>Unionoidea</taxon>
        <taxon>Unionidae</taxon>
        <taxon>Unioninae</taxon>
        <taxon>Sinanodonta</taxon>
    </lineage>
</organism>
<feature type="non-terminal residue" evidence="1">
    <location>
        <position position="84"/>
    </location>
</feature>
<protein>
    <submittedName>
        <fullName evidence="1">Uncharacterized protein</fullName>
    </submittedName>
</protein>
<reference evidence="1 2" key="1">
    <citation type="submission" date="2024-11" db="EMBL/GenBank/DDBJ databases">
        <title>Chromosome-level genome assembly of the freshwater bivalve Anodonta woodiana.</title>
        <authorList>
            <person name="Chen X."/>
        </authorList>
    </citation>
    <scope>NUCLEOTIDE SEQUENCE [LARGE SCALE GENOMIC DNA]</scope>
    <source>
        <strain evidence="1">MN2024</strain>
        <tissue evidence="1">Gills</tissue>
    </source>
</reference>
<proteinExistence type="predicted"/>
<dbReference type="Gene3D" id="3.40.50.2300">
    <property type="match status" value="1"/>
</dbReference>
<comment type="caution">
    <text evidence="1">The sequence shown here is derived from an EMBL/GenBank/DDBJ whole genome shotgun (WGS) entry which is preliminary data.</text>
</comment>
<dbReference type="Proteomes" id="UP001634394">
    <property type="component" value="Unassembled WGS sequence"/>
</dbReference>